<dbReference type="AlphaFoldDB" id="A0A1C2DGT2"/>
<accession>A0A1C2DGT2</accession>
<proteinExistence type="predicted"/>
<evidence type="ECO:0000313" key="4">
    <source>
        <dbReference type="Proteomes" id="UP000095143"/>
    </source>
</evidence>
<feature type="chain" id="PRO_5008659320" description="Nickel/cobalt transporter regulator" evidence="2">
    <location>
        <begin position="26"/>
        <end position="102"/>
    </location>
</feature>
<organism evidence="3 4">
    <name type="scientific">Pseudomonas graminis</name>
    <dbReference type="NCBI Taxonomy" id="158627"/>
    <lineage>
        <taxon>Bacteria</taxon>
        <taxon>Pseudomonadati</taxon>
        <taxon>Pseudomonadota</taxon>
        <taxon>Gammaproteobacteria</taxon>
        <taxon>Pseudomonadales</taxon>
        <taxon>Pseudomonadaceae</taxon>
        <taxon>Pseudomonas</taxon>
    </lineage>
</organism>
<evidence type="ECO:0000313" key="3">
    <source>
        <dbReference type="EMBL" id="OCX13969.1"/>
    </source>
</evidence>
<dbReference type="Gene3D" id="3.10.450.160">
    <property type="entry name" value="inner membrane protein cigr"/>
    <property type="match status" value="1"/>
</dbReference>
<comment type="caution">
    <text evidence="3">The sequence shown here is derived from an EMBL/GenBank/DDBJ whole genome shotgun (WGS) entry which is preliminary data.</text>
</comment>
<keyword evidence="2" id="KW-0732">Signal</keyword>
<evidence type="ECO:0000256" key="1">
    <source>
        <dbReference type="SAM" id="MobiDB-lite"/>
    </source>
</evidence>
<feature type="signal peptide" evidence="2">
    <location>
        <begin position="1"/>
        <end position="25"/>
    </location>
</feature>
<reference evidence="3 4" key="1">
    <citation type="submission" date="2016-08" db="EMBL/GenBank/DDBJ databases">
        <title>Whole genome sequence of Pseudomonas graminis strain UASWS1507, a potential biological control agent for agriculture.</title>
        <authorList>
            <person name="Crovadore J."/>
            <person name="Calmin G."/>
            <person name="Chablais R."/>
            <person name="Cochard B."/>
            <person name="Lefort F."/>
        </authorList>
    </citation>
    <scope>NUCLEOTIDE SEQUENCE [LARGE SCALE GENOMIC DNA]</scope>
    <source>
        <strain evidence="3 4">UASWS1507</strain>
    </source>
</reference>
<dbReference type="RefSeq" id="WP_065991480.1">
    <property type="nucleotide sequence ID" value="NZ_MDEN01000068.1"/>
</dbReference>
<dbReference type="Pfam" id="PF11776">
    <property type="entry name" value="RcnB"/>
    <property type="match status" value="1"/>
</dbReference>
<name>A0A1C2DGT2_9PSED</name>
<dbReference type="Proteomes" id="UP000095143">
    <property type="component" value="Unassembled WGS sequence"/>
</dbReference>
<dbReference type="OrthoDB" id="7021427at2"/>
<dbReference type="InterPro" id="IPR024572">
    <property type="entry name" value="RcnB"/>
</dbReference>
<evidence type="ECO:0008006" key="5">
    <source>
        <dbReference type="Google" id="ProtNLM"/>
    </source>
</evidence>
<evidence type="ECO:0000256" key="2">
    <source>
        <dbReference type="SAM" id="SignalP"/>
    </source>
</evidence>
<sequence>MNSKSLIAGLAILGSISVASFTVQAANATEPTIQPSRDNMRELEVGSRSPQEFQRPDAALKDWKAKGLEEPAKMSQWVRINNKYVEVQTTNGQITKIVPIEK</sequence>
<protein>
    <recommendedName>
        <fullName evidence="5">Nickel/cobalt transporter regulator</fullName>
    </recommendedName>
</protein>
<feature type="region of interest" description="Disordered" evidence="1">
    <location>
        <begin position="31"/>
        <end position="57"/>
    </location>
</feature>
<dbReference type="EMBL" id="MDEN01000068">
    <property type="protein sequence ID" value="OCX13969.1"/>
    <property type="molecule type" value="Genomic_DNA"/>
</dbReference>
<gene>
    <name evidence="3" type="ORF">BBI10_20640</name>
</gene>